<dbReference type="EMBL" id="DSDY01000146">
    <property type="protein sequence ID" value="HDS10898.1"/>
    <property type="molecule type" value="Genomic_DNA"/>
</dbReference>
<dbReference type="GO" id="GO:0055052">
    <property type="term" value="C:ATP-binding cassette (ABC) transporter complex, substrate-binding subunit-containing"/>
    <property type="evidence" value="ECO:0007669"/>
    <property type="project" value="TreeGrafter"/>
</dbReference>
<keyword evidence="5" id="KW-0067">ATP-binding</keyword>
<dbReference type="AlphaFoldDB" id="A0A7C1E9K8"/>
<protein>
    <submittedName>
        <fullName evidence="5">ABC transporter ATP-binding protein</fullName>
    </submittedName>
</protein>
<dbReference type="GO" id="GO:0016887">
    <property type="term" value="F:ATP hydrolysis activity"/>
    <property type="evidence" value="ECO:0007669"/>
    <property type="project" value="InterPro"/>
</dbReference>
<evidence type="ECO:0000256" key="1">
    <source>
        <dbReference type="ARBA" id="ARBA00022475"/>
    </source>
</evidence>
<evidence type="ECO:0000259" key="4">
    <source>
        <dbReference type="Pfam" id="PF00005"/>
    </source>
</evidence>
<proteinExistence type="predicted"/>
<evidence type="ECO:0000313" key="5">
    <source>
        <dbReference type="EMBL" id="HDS10898.1"/>
    </source>
</evidence>
<keyword evidence="3" id="KW-0472">Membrane</keyword>
<dbReference type="PANTHER" id="PTHR43875">
    <property type="entry name" value="MALTODEXTRIN IMPORT ATP-BINDING PROTEIN MSMX"/>
    <property type="match status" value="1"/>
</dbReference>
<gene>
    <name evidence="5" type="ORF">ENO04_04720</name>
</gene>
<keyword evidence="2" id="KW-1278">Translocase</keyword>
<accession>A0A7C1E9K8</accession>
<dbReference type="PANTHER" id="PTHR43875:SF15">
    <property type="entry name" value="TREHALOSE IMPORT ATP-BINDING PROTEIN SUGC"/>
    <property type="match status" value="1"/>
</dbReference>
<dbReference type="InterPro" id="IPR003439">
    <property type="entry name" value="ABC_transporter-like_ATP-bd"/>
</dbReference>
<sequence>MFELVVDVRLEKVTKRFGKTIAVDSVDLYIKKGELFGIIGPSGCGKTTTLRLIAGLEFPDEGRIFFGEKDVTFSKPYERNTAMVFQNYALWPHMTVYENIAYGLRLRKLTENEVRRRENRVSH</sequence>
<comment type="caution">
    <text evidence="5">The sequence shown here is derived from an EMBL/GenBank/DDBJ whole genome shotgun (WGS) entry which is preliminary data.</text>
</comment>
<reference evidence="5" key="1">
    <citation type="journal article" date="2020" name="mSystems">
        <title>Genome- and Community-Level Interaction Insights into Carbon Utilization and Element Cycling Functions of Hydrothermarchaeota in Hydrothermal Sediment.</title>
        <authorList>
            <person name="Zhou Z."/>
            <person name="Liu Y."/>
            <person name="Xu W."/>
            <person name="Pan J."/>
            <person name="Luo Z.H."/>
            <person name="Li M."/>
        </authorList>
    </citation>
    <scope>NUCLEOTIDE SEQUENCE [LARGE SCALE GENOMIC DNA]</scope>
    <source>
        <strain evidence="5">SpSt-123</strain>
    </source>
</reference>
<organism evidence="5">
    <name type="scientific">Fervidicoccus fontis</name>
    <dbReference type="NCBI Taxonomy" id="683846"/>
    <lineage>
        <taxon>Archaea</taxon>
        <taxon>Thermoproteota</taxon>
        <taxon>Thermoprotei</taxon>
        <taxon>Fervidicoccales</taxon>
        <taxon>Fervidicoccaceae</taxon>
        <taxon>Fervidicoccus</taxon>
    </lineage>
</organism>
<name>A0A7C1E9K8_9CREN</name>
<feature type="domain" description="ABC transporter" evidence="4">
    <location>
        <begin position="24"/>
        <end position="111"/>
    </location>
</feature>
<dbReference type="GO" id="GO:0005524">
    <property type="term" value="F:ATP binding"/>
    <property type="evidence" value="ECO:0007669"/>
    <property type="project" value="UniProtKB-KW"/>
</dbReference>
<evidence type="ECO:0000256" key="3">
    <source>
        <dbReference type="ARBA" id="ARBA00023136"/>
    </source>
</evidence>
<keyword evidence="1" id="KW-1003">Cell membrane</keyword>
<dbReference type="InterPro" id="IPR047641">
    <property type="entry name" value="ABC_transpr_MalK/UgpC-like"/>
</dbReference>
<dbReference type="Gene3D" id="3.40.50.300">
    <property type="entry name" value="P-loop containing nucleotide triphosphate hydrolases"/>
    <property type="match status" value="1"/>
</dbReference>
<dbReference type="SUPFAM" id="SSF52540">
    <property type="entry name" value="P-loop containing nucleoside triphosphate hydrolases"/>
    <property type="match status" value="1"/>
</dbReference>
<dbReference type="InterPro" id="IPR027417">
    <property type="entry name" value="P-loop_NTPase"/>
</dbReference>
<keyword evidence="5" id="KW-0547">Nucleotide-binding</keyword>
<evidence type="ECO:0000256" key="2">
    <source>
        <dbReference type="ARBA" id="ARBA00022967"/>
    </source>
</evidence>
<dbReference type="Pfam" id="PF00005">
    <property type="entry name" value="ABC_tran"/>
    <property type="match status" value="1"/>
</dbReference>